<evidence type="ECO:0000259" key="13">
    <source>
        <dbReference type="PROSITE" id="PS51975"/>
    </source>
</evidence>
<evidence type="ECO:0000256" key="2">
    <source>
        <dbReference type="ARBA" id="ARBA00004065"/>
    </source>
</evidence>
<comment type="caution">
    <text evidence="11">Lacks conserved residue(s) required for the propagation of feature annotation.</text>
</comment>
<dbReference type="NCBIfam" id="NF000595">
    <property type="entry name" value="PRK00015.1-3"/>
    <property type="match status" value="1"/>
</dbReference>
<evidence type="ECO:0000256" key="8">
    <source>
        <dbReference type="ARBA" id="ARBA00022759"/>
    </source>
</evidence>
<comment type="catalytic activity">
    <reaction evidence="1 12">
        <text>Endonucleolytic cleavage to 5'-phosphomonoester.</text>
        <dbReference type="EC" id="3.1.26.4"/>
    </reaction>
</comment>
<keyword evidence="6 12" id="KW-0540">Nuclease</keyword>
<keyword evidence="9 12" id="KW-0378">Hydrolase</keyword>
<dbReference type="Gene3D" id="3.30.420.10">
    <property type="entry name" value="Ribonuclease H-like superfamily/Ribonuclease H"/>
    <property type="match status" value="1"/>
</dbReference>
<dbReference type="InterPro" id="IPR001352">
    <property type="entry name" value="RNase_HII/HIII"/>
</dbReference>
<comment type="subcellular location">
    <subcellularLocation>
        <location evidence="3">Cytoplasm</location>
    </subcellularLocation>
</comment>
<organism evidence="14 15">
    <name type="scientific">Ostreobium quekettii</name>
    <dbReference type="NCBI Taxonomy" id="121088"/>
    <lineage>
        <taxon>Eukaryota</taxon>
        <taxon>Viridiplantae</taxon>
        <taxon>Chlorophyta</taxon>
        <taxon>core chlorophytes</taxon>
        <taxon>Ulvophyceae</taxon>
        <taxon>TCBD clade</taxon>
        <taxon>Bryopsidales</taxon>
        <taxon>Ostreobineae</taxon>
        <taxon>Ostreobiaceae</taxon>
        <taxon>Ostreobium</taxon>
    </lineage>
</organism>
<keyword evidence="15" id="KW-1185">Reference proteome</keyword>
<proteinExistence type="inferred from homology"/>
<dbReference type="SUPFAM" id="SSF53098">
    <property type="entry name" value="Ribonuclease H-like"/>
    <property type="match status" value="1"/>
</dbReference>
<sequence>MKRVGAPWPARLLQLHGVSDSKKIPEARRLQLFKELVASNQLVYATCIVDSRTIDEINILQATFKAMEGAVAGLPLPVPDFTLVDGNMLPKAFHPEKSMAIVAGDATCMSISVASIIAKVTRDNLMFEYDRRWPDYGFAKHKGYPTREHICAINRLGPCEIHRMSYAPLQKQASESPEYIE</sequence>
<feature type="domain" description="RNase H type-2" evidence="13">
    <location>
        <begin position="1"/>
        <end position="178"/>
    </location>
</feature>
<dbReference type="PROSITE" id="PS51975">
    <property type="entry name" value="RNASE_H_2"/>
    <property type="match status" value="1"/>
</dbReference>
<dbReference type="CDD" id="cd07182">
    <property type="entry name" value="RNase_HII_bacteria_HII_like"/>
    <property type="match status" value="1"/>
</dbReference>
<keyword evidence="8 12" id="KW-0255">Endonuclease</keyword>
<dbReference type="EC" id="3.1.26.4" evidence="12"/>
<dbReference type="PANTHER" id="PTHR10954:SF23">
    <property type="entry name" value="RIBONUCLEASE"/>
    <property type="match status" value="1"/>
</dbReference>
<evidence type="ECO:0000256" key="12">
    <source>
        <dbReference type="RuleBase" id="RU003515"/>
    </source>
</evidence>
<evidence type="ECO:0000256" key="4">
    <source>
        <dbReference type="ARBA" id="ARBA00007383"/>
    </source>
</evidence>
<dbReference type="PANTHER" id="PTHR10954">
    <property type="entry name" value="RIBONUCLEASE H2 SUBUNIT A"/>
    <property type="match status" value="1"/>
</dbReference>
<evidence type="ECO:0000256" key="3">
    <source>
        <dbReference type="ARBA" id="ARBA00004496"/>
    </source>
</evidence>
<comment type="similarity">
    <text evidence="4 12">Belongs to the RNase HII family.</text>
</comment>
<dbReference type="GO" id="GO:0005737">
    <property type="term" value="C:cytoplasm"/>
    <property type="evidence" value="ECO:0007669"/>
    <property type="project" value="UniProtKB-SubCell"/>
</dbReference>
<evidence type="ECO:0000256" key="1">
    <source>
        <dbReference type="ARBA" id="ARBA00000077"/>
    </source>
</evidence>
<gene>
    <name evidence="14" type="ORF">OSTQU699_LOCUS995</name>
</gene>
<evidence type="ECO:0000256" key="11">
    <source>
        <dbReference type="PROSITE-ProRule" id="PRU01319"/>
    </source>
</evidence>
<dbReference type="EMBL" id="CAJHUC010000370">
    <property type="protein sequence ID" value="CAD7695634.1"/>
    <property type="molecule type" value="Genomic_DNA"/>
</dbReference>
<dbReference type="InterPro" id="IPR036397">
    <property type="entry name" value="RNaseH_sf"/>
</dbReference>
<evidence type="ECO:0000256" key="10">
    <source>
        <dbReference type="ARBA" id="ARBA00023211"/>
    </source>
</evidence>
<dbReference type="Pfam" id="PF01351">
    <property type="entry name" value="RNase_HII"/>
    <property type="match status" value="1"/>
</dbReference>
<dbReference type="GO" id="GO:0043137">
    <property type="term" value="P:DNA replication, removal of RNA primer"/>
    <property type="evidence" value="ECO:0007669"/>
    <property type="project" value="TreeGrafter"/>
</dbReference>
<reference evidence="14" key="1">
    <citation type="submission" date="2020-12" db="EMBL/GenBank/DDBJ databases">
        <authorList>
            <person name="Iha C."/>
        </authorList>
    </citation>
    <scope>NUCLEOTIDE SEQUENCE</scope>
</reference>
<keyword evidence="10" id="KW-0464">Manganese</keyword>
<evidence type="ECO:0000256" key="6">
    <source>
        <dbReference type="ARBA" id="ARBA00022722"/>
    </source>
</evidence>
<dbReference type="InterPro" id="IPR012337">
    <property type="entry name" value="RNaseH-like_sf"/>
</dbReference>
<evidence type="ECO:0000256" key="9">
    <source>
        <dbReference type="ARBA" id="ARBA00022801"/>
    </source>
</evidence>
<name>A0A8S1IPD5_9CHLO</name>
<dbReference type="GO" id="GO:0004523">
    <property type="term" value="F:RNA-DNA hybrid ribonuclease activity"/>
    <property type="evidence" value="ECO:0007669"/>
    <property type="project" value="UniProtKB-EC"/>
</dbReference>
<comment type="caution">
    <text evidence="14">The sequence shown here is derived from an EMBL/GenBank/DDBJ whole genome shotgun (WGS) entry which is preliminary data.</text>
</comment>
<dbReference type="AlphaFoldDB" id="A0A8S1IPD5"/>
<evidence type="ECO:0000256" key="7">
    <source>
        <dbReference type="ARBA" id="ARBA00022723"/>
    </source>
</evidence>
<evidence type="ECO:0000313" key="14">
    <source>
        <dbReference type="EMBL" id="CAD7695634.1"/>
    </source>
</evidence>
<evidence type="ECO:0000256" key="5">
    <source>
        <dbReference type="ARBA" id="ARBA00022490"/>
    </source>
</evidence>
<evidence type="ECO:0000313" key="15">
    <source>
        <dbReference type="Proteomes" id="UP000708148"/>
    </source>
</evidence>
<accession>A0A8S1IPD5</accession>
<dbReference type="Proteomes" id="UP000708148">
    <property type="component" value="Unassembled WGS sequence"/>
</dbReference>
<keyword evidence="5" id="KW-0963">Cytoplasm</keyword>
<protein>
    <recommendedName>
        <fullName evidence="12">Ribonuclease</fullName>
        <ecNumber evidence="12">3.1.26.4</ecNumber>
    </recommendedName>
</protein>
<dbReference type="OrthoDB" id="7462577at2759"/>
<dbReference type="GO" id="GO:0046872">
    <property type="term" value="F:metal ion binding"/>
    <property type="evidence" value="ECO:0007669"/>
    <property type="project" value="UniProtKB-KW"/>
</dbReference>
<dbReference type="GO" id="GO:0003723">
    <property type="term" value="F:RNA binding"/>
    <property type="evidence" value="ECO:0007669"/>
    <property type="project" value="UniProtKB-UniRule"/>
</dbReference>
<dbReference type="GO" id="GO:0032299">
    <property type="term" value="C:ribonuclease H2 complex"/>
    <property type="evidence" value="ECO:0007669"/>
    <property type="project" value="TreeGrafter"/>
</dbReference>
<keyword evidence="7" id="KW-0479">Metal-binding</keyword>
<dbReference type="GO" id="GO:0006298">
    <property type="term" value="P:mismatch repair"/>
    <property type="evidence" value="ECO:0007669"/>
    <property type="project" value="TreeGrafter"/>
</dbReference>
<dbReference type="InterPro" id="IPR024567">
    <property type="entry name" value="RNase_HII/HIII_dom"/>
</dbReference>
<dbReference type="InterPro" id="IPR022898">
    <property type="entry name" value="RNase_HII"/>
</dbReference>
<comment type="function">
    <text evidence="2 12">Endonuclease that specifically degrades the RNA of RNA-DNA hybrids.</text>
</comment>